<name>A0A4R6QI08_9BURK</name>
<dbReference type="Gene3D" id="3.40.1660.10">
    <property type="entry name" value="EreA-like (biosynthetic domain)"/>
    <property type="match status" value="1"/>
</dbReference>
<reference evidence="1 2" key="1">
    <citation type="submission" date="2019-03" db="EMBL/GenBank/DDBJ databases">
        <title>Genomic Encyclopedia of Type Strains, Phase IV (KMG-IV): sequencing the most valuable type-strain genomes for metagenomic binning, comparative biology and taxonomic classification.</title>
        <authorList>
            <person name="Goeker M."/>
        </authorList>
    </citation>
    <scope>NUCLEOTIDE SEQUENCE [LARGE SCALE GENOMIC DNA]</scope>
    <source>
        <strain evidence="1 2">DSM 16998</strain>
    </source>
</reference>
<dbReference type="Gene3D" id="1.20.1440.30">
    <property type="entry name" value="Biosynthetic Protein domain"/>
    <property type="match status" value="1"/>
</dbReference>
<dbReference type="Pfam" id="PF05139">
    <property type="entry name" value="Erythro_esteras"/>
    <property type="match status" value="1"/>
</dbReference>
<accession>A0A4R6QI08</accession>
<dbReference type="Gene3D" id="3.30.1870.10">
    <property type="entry name" value="EreA-like, domain 2"/>
    <property type="match status" value="1"/>
</dbReference>
<dbReference type="AlphaFoldDB" id="A0A4R6QI08"/>
<evidence type="ECO:0000313" key="2">
    <source>
        <dbReference type="Proteomes" id="UP000295361"/>
    </source>
</evidence>
<dbReference type="InterPro" id="IPR052036">
    <property type="entry name" value="Hydrolase/PRTase-associated"/>
</dbReference>
<dbReference type="PANTHER" id="PTHR31299">
    <property type="entry name" value="ESTERASE, PUTATIVE (AFU_ORTHOLOGUE AFUA_1G05850)-RELATED"/>
    <property type="match status" value="1"/>
</dbReference>
<dbReference type="Proteomes" id="UP000295361">
    <property type="component" value="Unassembled WGS sequence"/>
</dbReference>
<dbReference type="InterPro" id="IPR007815">
    <property type="entry name" value="Emycin_Estase"/>
</dbReference>
<dbReference type="CDD" id="cd14728">
    <property type="entry name" value="Ere-like"/>
    <property type="match status" value="1"/>
</dbReference>
<dbReference type="PANTHER" id="PTHR31299:SF0">
    <property type="entry name" value="ESTERASE, PUTATIVE (AFU_ORTHOLOGUE AFUA_1G05850)-RELATED"/>
    <property type="match status" value="1"/>
</dbReference>
<dbReference type="OrthoDB" id="9810066at2"/>
<dbReference type="InParanoid" id="A0A4R6QI08"/>
<keyword evidence="2" id="KW-1185">Reference proteome</keyword>
<dbReference type="RefSeq" id="WP_133703756.1">
    <property type="nucleotide sequence ID" value="NZ_SNXS01000014.1"/>
</dbReference>
<sequence>MKTPYTRLLEWTRDNCLPLDRSLDALEAPLRALIGNARLVSIGEGLHGAREPIEFRNALFAWLVERMGFCAIALESGLSAGLAIDAFVQGGTGELEDVVGSGITSGLHRYPQQAGLVRWMRAFNAERPSGGKPLSFYGIDTSPLSGSPAAAIEMALAVLQRVDAKGAAELHQRLEPLRPCLGVERTSPEPRGYTTLDEAQRDAVTAVVEGLANRIEPYAEDAARAVRQAESYLRQFERGWCAAKGPSGAWPSIAISDRQKAENVEHLLRQRLAASGRMLLFSHLGHASTLPVSIALGAETVALPEMMGSHLKRLCAEGELLTIGHLIGDNQCQPEVGVAPADSLEGRLATLGHDALLLDLRRAPPEVLEELHAEPHRLHGQLPVHQLSPGLGIDVIYFTRQATPAR</sequence>
<dbReference type="GO" id="GO:0046677">
    <property type="term" value="P:response to antibiotic"/>
    <property type="evidence" value="ECO:0007669"/>
    <property type="project" value="InterPro"/>
</dbReference>
<dbReference type="EMBL" id="SNXS01000014">
    <property type="protein sequence ID" value="TDP61239.1"/>
    <property type="molecule type" value="Genomic_DNA"/>
</dbReference>
<comment type="caution">
    <text evidence="1">The sequence shown here is derived from an EMBL/GenBank/DDBJ whole genome shotgun (WGS) entry which is preliminary data.</text>
</comment>
<organism evidence="1 2">
    <name type="scientific">Roseateles toxinivorans</name>
    <dbReference type="NCBI Taxonomy" id="270368"/>
    <lineage>
        <taxon>Bacteria</taxon>
        <taxon>Pseudomonadati</taxon>
        <taxon>Pseudomonadota</taxon>
        <taxon>Betaproteobacteria</taxon>
        <taxon>Burkholderiales</taxon>
        <taxon>Sphaerotilaceae</taxon>
        <taxon>Roseateles</taxon>
    </lineage>
</organism>
<protein>
    <submittedName>
        <fullName evidence="1">Erythromycin esterase</fullName>
    </submittedName>
</protein>
<gene>
    <name evidence="1" type="ORF">DES47_11411</name>
</gene>
<proteinExistence type="predicted"/>
<evidence type="ECO:0000313" key="1">
    <source>
        <dbReference type="EMBL" id="TDP61239.1"/>
    </source>
</evidence>
<dbReference type="SUPFAM" id="SSF159501">
    <property type="entry name" value="EreA/ChaN-like"/>
    <property type="match status" value="1"/>
</dbReference>